<dbReference type="Proteomes" id="UP000287651">
    <property type="component" value="Unassembled WGS sequence"/>
</dbReference>
<reference evidence="1 2" key="1">
    <citation type="journal article" date="2014" name="Agronomy (Basel)">
        <title>A Draft Genome Sequence for Ensete ventricosum, the Drought-Tolerant Tree Against Hunger.</title>
        <authorList>
            <person name="Harrison J."/>
            <person name="Moore K.A."/>
            <person name="Paszkiewicz K."/>
            <person name="Jones T."/>
            <person name="Grant M."/>
            <person name="Ambacheew D."/>
            <person name="Muzemil S."/>
            <person name="Studholme D.J."/>
        </authorList>
    </citation>
    <scope>NUCLEOTIDE SEQUENCE [LARGE SCALE GENOMIC DNA]</scope>
</reference>
<evidence type="ECO:0000313" key="1">
    <source>
        <dbReference type="EMBL" id="RRT77307.1"/>
    </source>
</evidence>
<comment type="caution">
    <text evidence="1">The sequence shown here is derived from an EMBL/GenBank/DDBJ whole genome shotgun (WGS) entry which is preliminary data.</text>
</comment>
<gene>
    <name evidence="1" type="ORF">B296_00001948</name>
</gene>
<proteinExistence type="predicted"/>
<dbReference type="AlphaFoldDB" id="A0A427AM18"/>
<name>A0A427AM18_ENSVE</name>
<accession>A0A427AM18</accession>
<sequence length="71" mass="8641">MLWELSRSSLAVHRRNQKVRWEHAGRSLEEDRKTHRKNVGGYWIGRRFGLHPKKIGNGHRWTLTKRTRKWP</sequence>
<protein>
    <submittedName>
        <fullName evidence="1">Uncharacterized protein</fullName>
    </submittedName>
</protein>
<dbReference type="EMBL" id="AMZH03001965">
    <property type="protein sequence ID" value="RRT77307.1"/>
    <property type="molecule type" value="Genomic_DNA"/>
</dbReference>
<evidence type="ECO:0000313" key="2">
    <source>
        <dbReference type="Proteomes" id="UP000287651"/>
    </source>
</evidence>
<organism evidence="1 2">
    <name type="scientific">Ensete ventricosum</name>
    <name type="common">Abyssinian banana</name>
    <name type="synonym">Musa ensete</name>
    <dbReference type="NCBI Taxonomy" id="4639"/>
    <lineage>
        <taxon>Eukaryota</taxon>
        <taxon>Viridiplantae</taxon>
        <taxon>Streptophyta</taxon>
        <taxon>Embryophyta</taxon>
        <taxon>Tracheophyta</taxon>
        <taxon>Spermatophyta</taxon>
        <taxon>Magnoliopsida</taxon>
        <taxon>Liliopsida</taxon>
        <taxon>Zingiberales</taxon>
        <taxon>Musaceae</taxon>
        <taxon>Ensete</taxon>
    </lineage>
</organism>